<name>A0A417YGQ4_9BACI</name>
<gene>
    <name evidence="2" type="ORF">D1B32_11945</name>
</gene>
<dbReference type="OrthoDB" id="2667176at2"/>
<proteinExistence type="predicted"/>
<dbReference type="EMBL" id="QWEH01000007">
    <property type="protein sequence ID" value="RHW31944.1"/>
    <property type="molecule type" value="Genomic_DNA"/>
</dbReference>
<evidence type="ECO:0000313" key="2">
    <source>
        <dbReference type="EMBL" id="RHW31944.1"/>
    </source>
</evidence>
<organism evidence="2 3">
    <name type="scientific">Oceanobacillus profundus</name>
    <dbReference type="NCBI Taxonomy" id="372463"/>
    <lineage>
        <taxon>Bacteria</taxon>
        <taxon>Bacillati</taxon>
        <taxon>Bacillota</taxon>
        <taxon>Bacilli</taxon>
        <taxon>Bacillales</taxon>
        <taxon>Bacillaceae</taxon>
        <taxon>Oceanobacillus</taxon>
    </lineage>
</organism>
<dbReference type="InterPro" id="IPR046025">
    <property type="entry name" value="DUF5983"/>
</dbReference>
<dbReference type="Pfam" id="PF19419">
    <property type="entry name" value="DUF5983"/>
    <property type="match status" value="1"/>
</dbReference>
<comment type="caution">
    <text evidence="2">The sequence shown here is derived from an EMBL/GenBank/DDBJ whole genome shotgun (WGS) entry which is preliminary data.</text>
</comment>
<evidence type="ECO:0000259" key="1">
    <source>
        <dbReference type="Pfam" id="PF19419"/>
    </source>
</evidence>
<reference evidence="2 3" key="1">
    <citation type="journal article" date="2007" name="Int. J. Syst. Evol. Microbiol.">
        <title>Oceanobacillus profundus sp. nov., isolated from a deep-sea sediment core.</title>
        <authorList>
            <person name="Kim Y.G."/>
            <person name="Choi D.H."/>
            <person name="Hyun S."/>
            <person name="Cho B.C."/>
        </authorList>
    </citation>
    <scope>NUCLEOTIDE SEQUENCE [LARGE SCALE GENOMIC DNA]</scope>
    <source>
        <strain evidence="2 3">DSM 18246</strain>
    </source>
</reference>
<sequence length="98" mass="11418">MIKSPRTFKAVELSTSHLKEDVAQQIEQWVSTGFGPGDLIIYPKSEYGWFIPITDEIDLMSLPYSLAYVISTCLVMEAEWIIFDRDVEIAEYLPYYDW</sequence>
<feature type="domain" description="DUF5983" evidence="1">
    <location>
        <begin position="11"/>
        <end position="98"/>
    </location>
</feature>
<keyword evidence="3" id="KW-1185">Reference proteome</keyword>
<dbReference type="Proteomes" id="UP000285456">
    <property type="component" value="Unassembled WGS sequence"/>
</dbReference>
<evidence type="ECO:0000313" key="3">
    <source>
        <dbReference type="Proteomes" id="UP000285456"/>
    </source>
</evidence>
<protein>
    <recommendedName>
        <fullName evidence="1">DUF5983 domain-containing protein</fullName>
    </recommendedName>
</protein>
<dbReference type="AlphaFoldDB" id="A0A417YGQ4"/>
<dbReference type="RefSeq" id="WP_118889502.1">
    <property type="nucleotide sequence ID" value="NZ_PHUT01000007.1"/>
</dbReference>
<accession>A0A417YGQ4</accession>